<evidence type="ECO:0000256" key="1">
    <source>
        <dbReference type="ARBA" id="ARBA00022801"/>
    </source>
</evidence>
<organism evidence="3 4">
    <name type="scientific">Exophiala mesophila</name>
    <name type="common">Black yeast-like fungus</name>
    <dbReference type="NCBI Taxonomy" id="212818"/>
    <lineage>
        <taxon>Eukaryota</taxon>
        <taxon>Fungi</taxon>
        <taxon>Dikarya</taxon>
        <taxon>Ascomycota</taxon>
        <taxon>Pezizomycotina</taxon>
        <taxon>Eurotiomycetes</taxon>
        <taxon>Chaetothyriomycetidae</taxon>
        <taxon>Chaetothyriales</taxon>
        <taxon>Herpotrichiellaceae</taxon>
        <taxon>Exophiala</taxon>
    </lineage>
</organism>
<evidence type="ECO:0000259" key="2">
    <source>
        <dbReference type="PROSITE" id="PS50263"/>
    </source>
</evidence>
<dbReference type="Gene3D" id="3.60.110.10">
    <property type="entry name" value="Carbon-nitrogen hydrolase"/>
    <property type="match status" value="1"/>
</dbReference>
<dbReference type="AlphaFoldDB" id="A0A438MWM0"/>
<dbReference type="InterPro" id="IPR036526">
    <property type="entry name" value="C-N_Hydrolase_sf"/>
</dbReference>
<gene>
    <name evidence="3" type="ORF">B0A52_09113</name>
</gene>
<evidence type="ECO:0000313" key="3">
    <source>
        <dbReference type="EMBL" id="RVX67332.1"/>
    </source>
</evidence>
<dbReference type="Pfam" id="PF00795">
    <property type="entry name" value="CN_hydrolase"/>
    <property type="match status" value="1"/>
</dbReference>
<dbReference type="OrthoDB" id="412018at2759"/>
<evidence type="ECO:0000313" key="4">
    <source>
        <dbReference type="Proteomes" id="UP000288859"/>
    </source>
</evidence>
<comment type="caution">
    <text evidence="3">The sequence shown here is derived from an EMBL/GenBank/DDBJ whole genome shotgun (WGS) entry which is preliminary data.</text>
</comment>
<keyword evidence="1" id="KW-0378">Hydrolase</keyword>
<reference evidence="3 4" key="1">
    <citation type="submission" date="2017-03" db="EMBL/GenBank/DDBJ databases">
        <title>Genomes of endolithic fungi from Antarctica.</title>
        <authorList>
            <person name="Coleine C."/>
            <person name="Masonjones S."/>
            <person name="Stajich J.E."/>
        </authorList>
    </citation>
    <scope>NUCLEOTIDE SEQUENCE [LARGE SCALE GENOMIC DNA]</scope>
    <source>
        <strain evidence="3 4">CCFEE 6314</strain>
    </source>
</reference>
<dbReference type="VEuPathDB" id="FungiDB:PV10_02052"/>
<name>A0A438MWM0_EXOME</name>
<feature type="domain" description="CN hydrolase" evidence="2">
    <location>
        <begin position="13"/>
        <end position="323"/>
    </location>
</feature>
<dbReference type="InterPro" id="IPR003010">
    <property type="entry name" value="C-N_Hydrolase"/>
</dbReference>
<sequence length="363" mass="40921">MSHITTAESTRKLIVAGAQLGPVHLDSRREETVERMLRLMDDAHKQKVQLIVFPELALVTFFPRHLLEGDDLEQYFEQEVDGDIAKSPNIRKLFDRAREYKMDMYLGYAECSGSDHQHYNTAVYYSGVLGKVVSKYRKVHLPGTFEPYKTKGATQQMEKRYFKPGDFGFEAFRVPGLLPDALKSSSEVRANSPGTEGKGDPIMGMLICNDRRWPEGWRAYGLQGIELLLCGYNTTSWAPDLFGTTKKTSTPEKAKTEALFHNKLAVTYNSYANSCFCINVAKCGPEDGIYPMIAGSSIVDCDGEIVVEAQTEGDELIVAEIDLGECRRGKEKMFAFEKHRRIEHYGLISQQTGIREPELLCDD</sequence>
<dbReference type="PROSITE" id="PS50263">
    <property type="entry name" value="CN_HYDROLASE"/>
    <property type="match status" value="1"/>
</dbReference>
<dbReference type="PANTHER" id="PTHR43674">
    <property type="entry name" value="NITRILASE C965.09-RELATED"/>
    <property type="match status" value="1"/>
</dbReference>
<dbReference type="GO" id="GO:0016811">
    <property type="term" value="F:hydrolase activity, acting on carbon-nitrogen (but not peptide) bonds, in linear amides"/>
    <property type="evidence" value="ECO:0007669"/>
    <property type="project" value="TreeGrafter"/>
</dbReference>
<accession>A0A438MWM0</accession>
<dbReference type="InterPro" id="IPR050345">
    <property type="entry name" value="Aliph_Amidase/BUP"/>
</dbReference>
<dbReference type="SUPFAM" id="SSF56317">
    <property type="entry name" value="Carbon-nitrogen hydrolase"/>
    <property type="match status" value="1"/>
</dbReference>
<dbReference type="Proteomes" id="UP000288859">
    <property type="component" value="Unassembled WGS sequence"/>
</dbReference>
<protein>
    <recommendedName>
        <fullName evidence="2">CN hydrolase domain-containing protein</fullName>
    </recommendedName>
</protein>
<dbReference type="EMBL" id="NAJM01000049">
    <property type="protein sequence ID" value="RVX67332.1"/>
    <property type="molecule type" value="Genomic_DNA"/>
</dbReference>
<dbReference type="PANTHER" id="PTHR43674:SF12">
    <property type="entry name" value="NITRILASE C965.09-RELATED"/>
    <property type="match status" value="1"/>
</dbReference>
<proteinExistence type="predicted"/>